<dbReference type="PROSITE" id="PS50977">
    <property type="entry name" value="HTH_TETR_2"/>
    <property type="match status" value="1"/>
</dbReference>
<evidence type="ECO:0000256" key="1">
    <source>
        <dbReference type="ARBA" id="ARBA00023125"/>
    </source>
</evidence>
<dbReference type="EMBL" id="VSSQ01033671">
    <property type="protein sequence ID" value="MPM85336.1"/>
    <property type="molecule type" value="Genomic_DNA"/>
</dbReference>
<dbReference type="InterPro" id="IPR009057">
    <property type="entry name" value="Homeodomain-like_sf"/>
</dbReference>
<accession>A0A645D7J4</accession>
<name>A0A645D7J4_9ZZZZ</name>
<reference evidence="4" key="1">
    <citation type="submission" date="2019-08" db="EMBL/GenBank/DDBJ databases">
        <authorList>
            <person name="Kucharzyk K."/>
            <person name="Murdoch R.W."/>
            <person name="Higgins S."/>
            <person name="Loffler F."/>
        </authorList>
    </citation>
    <scope>NUCLEOTIDE SEQUENCE</scope>
</reference>
<sequence>MAVEESDLTGRARIRDAALAVFAERGEKGATIRAIAARAGVSPPLVQHHFGTKAGLRAACDAYALEYLRAEVAAGIDEARLADPAFTAEALRAGPSVSRYLVRALVDGSPGSEALFDELVAITEPYLRTQDPDLPVRAKAAVLVAMKLGVSAFAPQLSRVLGLPIHSPAGTALSGRAELEILNPDLTDPTIFDRARQGLTGLGPTSGQDASAQHASAQHASSQETPAQDEPAQNMPAQETAAQEER</sequence>
<dbReference type="SUPFAM" id="SSF46689">
    <property type="entry name" value="Homeodomain-like"/>
    <property type="match status" value="1"/>
</dbReference>
<proteinExistence type="predicted"/>
<dbReference type="InterPro" id="IPR050109">
    <property type="entry name" value="HTH-type_TetR-like_transc_reg"/>
</dbReference>
<keyword evidence="1" id="KW-0238">DNA-binding</keyword>
<feature type="compositionally biased region" description="Low complexity" evidence="2">
    <location>
        <begin position="210"/>
        <end position="223"/>
    </location>
</feature>
<dbReference type="PANTHER" id="PTHR30055">
    <property type="entry name" value="HTH-TYPE TRANSCRIPTIONAL REGULATOR RUTR"/>
    <property type="match status" value="1"/>
</dbReference>
<dbReference type="Gene3D" id="1.10.357.10">
    <property type="entry name" value="Tetracycline Repressor, domain 2"/>
    <property type="match status" value="1"/>
</dbReference>
<evidence type="ECO:0000256" key="2">
    <source>
        <dbReference type="SAM" id="MobiDB-lite"/>
    </source>
</evidence>
<dbReference type="PANTHER" id="PTHR30055:SF146">
    <property type="entry name" value="HTH-TYPE TRANSCRIPTIONAL DUAL REGULATOR CECR"/>
    <property type="match status" value="1"/>
</dbReference>
<evidence type="ECO:0000313" key="4">
    <source>
        <dbReference type="EMBL" id="MPM85336.1"/>
    </source>
</evidence>
<gene>
    <name evidence="4" type="primary">betI_23</name>
    <name evidence="4" type="ORF">SDC9_132414</name>
</gene>
<feature type="compositionally biased region" description="Polar residues" evidence="2">
    <location>
        <begin position="235"/>
        <end position="246"/>
    </location>
</feature>
<evidence type="ECO:0000259" key="3">
    <source>
        <dbReference type="PROSITE" id="PS50977"/>
    </source>
</evidence>
<protein>
    <submittedName>
        <fullName evidence="4">HTH-type transcriptional regulator BetI</fullName>
    </submittedName>
</protein>
<comment type="caution">
    <text evidence="4">The sequence shown here is derived from an EMBL/GenBank/DDBJ whole genome shotgun (WGS) entry which is preliminary data.</text>
</comment>
<dbReference type="GO" id="GO:0000976">
    <property type="term" value="F:transcription cis-regulatory region binding"/>
    <property type="evidence" value="ECO:0007669"/>
    <property type="project" value="TreeGrafter"/>
</dbReference>
<dbReference type="InterPro" id="IPR001647">
    <property type="entry name" value="HTH_TetR"/>
</dbReference>
<dbReference type="GO" id="GO:0003700">
    <property type="term" value="F:DNA-binding transcription factor activity"/>
    <property type="evidence" value="ECO:0007669"/>
    <property type="project" value="TreeGrafter"/>
</dbReference>
<dbReference type="AlphaFoldDB" id="A0A645D7J4"/>
<organism evidence="4">
    <name type="scientific">bioreactor metagenome</name>
    <dbReference type="NCBI Taxonomy" id="1076179"/>
    <lineage>
        <taxon>unclassified sequences</taxon>
        <taxon>metagenomes</taxon>
        <taxon>ecological metagenomes</taxon>
    </lineage>
</organism>
<feature type="domain" description="HTH tetR-type" evidence="3">
    <location>
        <begin position="8"/>
        <end position="68"/>
    </location>
</feature>
<dbReference type="Pfam" id="PF00440">
    <property type="entry name" value="TetR_N"/>
    <property type="match status" value="1"/>
</dbReference>
<dbReference type="PRINTS" id="PR00455">
    <property type="entry name" value="HTHTETR"/>
</dbReference>
<feature type="region of interest" description="Disordered" evidence="2">
    <location>
        <begin position="196"/>
        <end position="246"/>
    </location>
</feature>